<dbReference type="Proteomes" id="UP000467130">
    <property type="component" value="Chromosome"/>
</dbReference>
<evidence type="ECO:0000313" key="2">
    <source>
        <dbReference type="EMBL" id="BBY22554.1"/>
    </source>
</evidence>
<organism evidence="2 3">
    <name type="scientific">Mycobacterium stomatepiae</name>
    <dbReference type="NCBI Taxonomy" id="470076"/>
    <lineage>
        <taxon>Bacteria</taxon>
        <taxon>Bacillati</taxon>
        <taxon>Actinomycetota</taxon>
        <taxon>Actinomycetes</taxon>
        <taxon>Mycobacteriales</taxon>
        <taxon>Mycobacteriaceae</taxon>
        <taxon>Mycobacterium</taxon>
        <taxon>Mycobacterium simiae complex</taxon>
    </lineage>
</organism>
<accession>A0A7I7Q887</accession>
<evidence type="ECO:0000313" key="3">
    <source>
        <dbReference type="Proteomes" id="UP000467130"/>
    </source>
</evidence>
<dbReference type="KEGG" id="msto:MSTO_27590"/>
<protein>
    <submittedName>
        <fullName evidence="2">Uncharacterized protein</fullName>
    </submittedName>
</protein>
<dbReference type="AlphaFoldDB" id="A0A7I7Q887"/>
<keyword evidence="3" id="KW-1185">Reference proteome</keyword>
<feature type="region of interest" description="Disordered" evidence="1">
    <location>
        <begin position="1"/>
        <end position="29"/>
    </location>
</feature>
<sequence length="54" mass="5806">MFFQDDNPNSGAGEQQSVDEARGPATGDTDLGLDNLCHGVLLMKFWNTLAGYMG</sequence>
<feature type="compositionally biased region" description="Polar residues" evidence="1">
    <location>
        <begin position="1"/>
        <end position="18"/>
    </location>
</feature>
<proteinExistence type="predicted"/>
<gene>
    <name evidence="2" type="ORF">MSTO_27590</name>
</gene>
<evidence type="ECO:0000256" key="1">
    <source>
        <dbReference type="SAM" id="MobiDB-lite"/>
    </source>
</evidence>
<name>A0A7I7Q887_9MYCO</name>
<reference evidence="2 3" key="1">
    <citation type="journal article" date="2019" name="Emerg. Microbes Infect.">
        <title>Comprehensive subspecies identification of 175 nontuberculous mycobacteria species based on 7547 genomic profiles.</title>
        <authorList>
            <person name="Matsumoto Y."/>
            <person name="Kinjo T."/>
            <person name="Motooka D."/>
            <person name="Nabeya D."/>
            <person name="Jung N."/>
            <person name="Uechi K."/>
            <person name="Horii T."/>
            <person name="Iida T."/>
            <person name="Fujita J."/>
            <person name="Nakamura S."/>
        </authorList>
    </citation>
    <scope>NUCLEOTIDE SEQUENCE [LARGE SCALE GENOMIC DNA]</scope>
    <source>
        <strain evidence="2 3">JCM 17783</strain>
    </source>
</reference>
<dbReference type="EMBL" id="AP022587">
    <property type="protein sequence ID" value="BBY22554.1"/>
    <property type="molecule type" value="Genomic_DNA"/>
</dbReference>